<evidence type="ECO:0000313" key="1">
    <source>
        <dbReference type="EMBL" id="CAF4239535.1"/>
    </source>
</evidence>
<name>A0A820E0C9_9BILA</name>
<accession>A0A820E0C9</accession>
<gene>
    <name evidence="1" type="ORF">OTI717_LOCUS40038</name>
</gene>
<sequence>SYGFWHSKRRKSIKSASTSSVTDLLPTVASVTEQYTQNGLESDLASENSESAV</sequence>
<proteinExistence type="predicted"/>
<evidence type="ECO:0000313" key="2">
    <source>
        <dbReference type="Proteomes" id="UP000663823"/>
    </source>
</evidence>
<dbReference type="AlphaFoldDB" id="A0A820E0C9"/>
<organism evidence="1 2">
    <name type="scientific">Rotaria sordida</name>
    <dbReference type="NCBI Taxonomy" id="392033"/>
    <lineage>
        <taxon>Eukaryota</taxon>
        <taxon>Metazoa</taxon>
        <taxon>Spiralia</taxon>
        <taxon>Gnathifera</taxon>
        <taxon>Rotifera</taxon>
        <taxon>Eurotatoria</taxon>
        <taxon>Bdelloidea</taxon>
        <taxon>Philodinida</taxon>
        <taxon>Philodinidae</taxon>
        <taxon>Rotaria</taxon>
    </lineage>
</organism>
<protein>
    <submittedName>
        <fullName evidence="1">Uncharacterized protein</fullName>
    </submittedName>
</protein>
<dbReference type="EMBL" id="CAJOAX010029486">
    <property type="protein sequence ID" value="CAF4239535.1"/>
    <property type="molecule type" value="Genomic_DNA"/>
</dbReference>
<feature type="non-terminal residue" evidence="1">
    <location>
        <position position="1"/>
    </location>
</feature>
<reference evidence="1" key="1">
    <citation type="submission" date="2021-02" db="EMBL/GenBank/DDBJ databases">
        <authorList>
            <person name="Nowell W R."/>
        </authorList>
    </citation>
    <scope>NUCLEOTIDE SEQUENCE</scope>
</reference>
<comment type="caution">
    <text evidence="1">The sequence shown here is derived from an EMBL/GenBank/DDBJ whole genome shotgun (WGS) entry which is preliminary data.</text>
</comment>
<dbReference type="Proteomes" id="UP000663823">
    <property type="component" value="Unassembled WGS sequence"/>
</dbReference>